<dbReference type="PANTHER" id="PTHR37012:SF7">
    <property type="entry name" value="B-ZIP TRANSCRIPTION FACTOR (EUROFUNG)-RELATED"/>
    <property type="match status" value="1"/>
</dbReference>
<sequence>MVNSNPPEPSDTKRQKPSGSTQKLSDERLARKRALDREAQRTSRCRTKNHIALLESRIEALTRVQDNGNTKELIDQIEQQRLENEALRGRLKSIAKLVIGEELDGTSKKSAFAALKSQTAETDLMPLNCDGDLQFANLKGATGVFSDSIESSSPEYSIEQQFQFIERSDQAPDTMNGSDIDVMCNMPPTAATLEVYNVPNTTPDHPLAVLDRPLWVPRYLCAPATQCKCSKIKNFTSQLLDQCCNLQIQTTANQSFRNADIPIRAVLHGWQAVTRKYLLDPMWSMLRHADEIIFSKCGATERLVVLRNLSLQLRYKVNSTQQNLEAIPSYLHERPSQRHIPHDSLVDFIVWPGLRERFVFTPHLYCNEKFTALFWKCFRFTWDYELCDVYVRDAETGNYMFSKSFNECSWDIGNFCMTNEFLEEFPELRVDVTKSDEEKSMDHNAFENMKGMLGVGELELSDLDMMYSMGSHISAPIYSQDGQPVS</sequence>
<dbReference type="CDD" id="cd14688">
    <property type="entry name" value="bZIP_YAP"/>
    <property type="match status" value="1"/>
</dbReference>
<evidence type="ECO:0008006" key="4">
    <source>
        <dbReference type="Google" id="ProtNLM"/>
    </source>
</evidence>
<keyword evidence="3" id="KW-1185">Reference proteome</keyword>
<comment type="caution">
    <text evidence="2">The sequence shown here is derived from an EMBL/GenBank/DDBJ whole genome shotgun (WGS) entry which is preliminary data.</text>
</comment>
<protein>
    <recommendedName>
        <fullName evidence="4">BZIP domain-containing protein</fullName>
    </recommendedName>
</protein>
<evidence type="ECO:0000256" key="1">
    <source>
        <dbReference type="SAM" id="MobiDB-lite"/>
    </source>
</evidence>
<dbReference type="Proteomes" id="UP000887226">
    <property type="component" value="Unassembled WGS sequence"/>
</dbReference>
<name>A0A9P7Z5J6_9HELO</name>
<dbReference type="OrthoDB" id="5086080at2759"/>
<evidence type="ECO:0000313" key="3">
    <source>
        <dbReference type="Proteomes" id="UP000887226"/>
    </source>
</evidence>
<organism evidence="2 3">
    <name type="scientific">Calycina marina</name>
    <dbReference type="NCBI Taxonomy" id="1763456"/>
    <lineage>
        <taxon>Eukaryota</taxon>
        <taxon>Fungi</taxon>
        <taxon>Dikarya</taxon>
        <taxon>Ascomycota</taxon>
        <taxon>Pezizomycotina</taxon>
        <taxon>Leotiomycetes</taxon>
        <taxon>Helotiales</taxon>
        <taxon>Pezizellaceae</taxon>
        <taxon>Calycina</taxon>
    </lineage>
</organism>
<reference evidence="2" key="1">
    <citation type="journal article" date="2021" name="IMA Fungus">
        <title>Genomic characterization of three marine fungi, including Emericellopsis atlantica sp. nov. with signatures of a generalist lifestyle and marine biomass degradation.</title>
        <authorList>
            <person name="Hagestad O.C."/>
            <person name="Hou L."/>
            <person name="Andersen J.H."/>
            <person name="Hansen E.H."/>
            <person name="Altermark B."/>
            <person name="Li C."/>
            <person name="Kuhnert E."/>
            <person name="Cox R.J."/>
            <person name="Crous P.W."/>
            <person name="Spatafora J.W."/>
            <person name="Lail K."/>
            <person name="Amirebrahimi M."/>
            <person name="Lipzen A."/>
            <person name="Pangilinan J."/>
            <person name="Andreopoulos W."/>
            <person name="Hayes R.D."/>
            <person name="Ng V."/>
            <person name="Grigoriev I.V."/>
            <person name="Jackson S.A."/>
            <person name="Sutton T.D.S."/>
            <person name="Dobson A.D.W."/>
            <person name="Rama T."/>
        </authorList>
    </citation>
    <scope>NUCLEOTIDE SEQUENCE</scope>
    <source>
        <strain evidence="2">TRa3180A</strain>
    </source>
</reference>
<dbReference type="EMBL" id="MU253832">
    <property type="protein sequence ID" value="KAG9245752.1"/>
    <property type="molecule type" value="Genomic_DNA"/>
</dbReference>
<dbReference type="PANTHER" id="PTHR37012">
    <property type="entry name" value="B-ZIP TRANSCRIPTION FACTOR (EUROFUNG)-RELATED"/>
    <property type="match status" value="1"/>
</dbReference>
<dbReference type="AlphaFoldDB" id="A0A9P7Z5J6"/>
<dbReference type="Pfam" id="PF11905">
    <property type="entry name" value="DUF3425"/>
    <property type="match status" value="1"/>
</dbReference>
<dbReference type="InterPro" id="IPR021833">
    <property type="entry name" value="DUF3425"/>
</dbReference>
<accession>A0A9P7Z5J6</accession>
<evidence type="ECO:0000313" key="2">
    <source>
        <dbReference type="EMBL" id="KAG9245752.1"/>
    </source>
</evidence>
<feature type="region of interest" description="Disordered" evidence="1">
    <location>
        <begin position="1"/>
        <end position="43"/>
    </location>
</feature>
<feature type="compositionally biased region" description="Basic and acidic residues" evidence="1">
    <location>
        <begin position="24"/>
        <end position="41"/>
    </location>
</feature>
<proteinExistence type="predicted"/>
<gene>
    <name evidence="2" type="ORF">BJ878DRAFT_500101</name>
</gene>